<gene>
    <name evidence="2" type="ORF">SGCZBJ_08710</name>
</gene>
<dbReference type="OrthoDB" id="64737at2"/>
<reference evidence="2 3" key="1">
    <citation type="submission" date="2017-12" db="EMBL/GenBank/DDBJ databases">
        <title>The genome sequence of Caulobacter sp. 410.</title>
        <authorList>
            <person name="Gao J."/>
            <person name="Mao X."/>
            <person name="Sun J."/>
        </authorList>
    </citation>
    <scope>NUCLEOTIDE SEQUENCE [LARGE SCALE GENOMIC DNA]</scope>
    <source>
        <strain evidence="2 3">410</strain>
    </source>
</reference>
<keyword evidence="1" id="KW-0812">Transmembrane</keyword>
<organism evidence="2 3">
    <name type="scientific">Caulobacter zeae</name>
    <dbReference type="NCBI Taxonomy" id="2055137"/>
    <lineage>
        <taxon>Bacteria</taxon>
        <taxon>Pseudomonadati</taxon>
        <taxon>Pseudomonadota</taxon>
        <taxon>Alphaproteobacteria</taxon>
        <taxon>Caulobacterales</taxon>
        <taxon>Caulobacteraceae</taxon>
        <taxon>Caulobacter</taxon>
    </lineage>
</organism>
<feature type="transmembrane region" description="Helical" evidence="1">
    <location>
        <begin position="118"/>
        <end position="143"/>
    </location>
</feature>
<proteinExistence type="predicted"/>
<keyword evidence="3" id="KW-1185">Reference proteome</keyword>
<evidence type="ECO:0000313" key="3">
    <source>
        <dbReference type="Proteomes" id="UP000234479"/>
    </source>
</evidence>
<evidence type="ECO:0000256" key="1">
    <source>
        <dbReference type="SAM" id="Phobius"/>
    </source>
</evidence>
<keyword evidence="1" id="KW-0472">Membrane</keyword>
<dbReference type="AlphaFoldDB" id="A0A2N5DL82"/>
<feature type="transmembrane region" description="Helical" evidence="1">
    <location>
        <begin position="203"/>
        <end position="223"/>
    </location>
</feature>
<dbReference type="EMBL" id="PJRS01000017">
    <property type="protein sequence ID" value="PLR26833.1"/>
    <property type="molecule type" value="Genomic_DNA"/>
</dbReference>
<comment type="caution">
    <text evidence="2">The sequence shown here is derived from an EMBL/GenBank/DDBJ whole genome shotgun (WGS) entry which is preliminary data.</text>
</comment>
<evidence type="ECO:0000313" key="2">
    <source>
        <dbReference type="EMBL" id="PLR26833.1"/>
    </source>
</evidence>
<dbReference type="InterPro" id="IPR009781">
    <property type="entry name" value="DUF1345"/>
</dbReference>
<dbReference type="Pfam" id="PF07077">
    <property type="entry name" value="DUF1345"/>
    <property type="match status" value="1"/>
</dbReference>
<dbReference type="Proteomes" id="UP000234479">
    <property type="component" value="Unassembled WGS sequence"/>
</dbReference>
<feature type="transmembrane region" description="Helical" evidence="1">
    <location>
        <begin position="46"/>
        <end position="65"/>
    </location>
</feature>
<sequence length="224" mass="23548">MRKSTLEGGKSSLITIHWRLIAGAAAGALGWLFARQINLPESTHILIGWDVGAAIYAVLLWRLFLTADEATLRAKAAAEDEGRSLILLIVLSAIAASLAAVVAAMIGARSQAAFARNLTAACAGVTLVLSWIVLHSVFVLHYAHRHFGAGAGKGGFGFPGEPARTYKDFVYLAFSIGATFQVSDNDVRTGALRNLVTAHAVTAYFYNTAILALGINIIAGVVAG</sequence>
<accession>A0A2N5DL82</accession>
<name>A0A2N5DL82_9CAUL</name>
<protein>
    <submittedName>
        <fullName evidence="2">DUF1345 domain-containing protein</fullName>
    </submittedName>
</protein>
<feature type="transmembrane region" description="Helical" evidence="1">
    <location>
        <begin position="16"/>
        <end position="34"/>
    </location>
</feature>
<feature type="transmembrane region" description="Helical" evidence="1">
    <location>
        <begin position="85"/>
        <end position="106"/>
    </location>
</feature>
<keyword evidence="1" id="KW-1133">Transmembrane helix</keyword>